<dbReference type="VEuPathDB" id="FungiDB:ASPGLDRAFT_22956"/>
<organism evidence="1 2">
    <name type="scientific">Aspergillus glaucus CBS 516.65</name>
    <dbReference type="NCBI Taxonomy" id="1160497"/>
    <lineage>
        <taxon>Eukaryota</taxon>
        <taxon>Fungi</taxon>
        <taxon>Dikarya</taxon>
        <taxon>Ascomycota</taxon>
        <taxon>Pezizomycotina</taxon>
        <taxon>Eurotiomycetes</taxon>
        <taxon>Eurotiomycetidae</taxon>
        <taxon>Eurotiales</taxon>
        <taxon>Aspergillaceae</taxon>
        <taxon>Aspergillus</taxon>
        <taxon>Aspergillus subgen. Aspergillus</taxon>
    </lineage>
</organism>
<dbReference type="AlphaFoldDB" id="A0A1L9VSK1"/>
<keyword evidence="2" id="KW-1185">Reference proteome</keyword>
<dbReference type="PANTHER" id="PTHR40780:SF3">
    <property type="entry name" value="DUF3669 DOMAIN-CONTAINING PROTEIN"/>
    <property type="match status" value="1"/>
</dbReference>
<proteinExistence type="predicted"/>
<dbReference type="OrthoDB" id="2993351at2759"/>
<reference evidence="2" key="1">
    <citation type="journal article" date="2017" name="Genome Biol.">
        <title>Comparative genomics reveals high biological diversity and specific adaptations in the industrially and medically important fungal genus Aspergillus.</title>
        <authorList>
            <person name="de Vries R.P."/>
            <person name="Riley R."/>
            <person name="Wiebenga A."/>
            <person name="Aguilar-Osorio G."/>
            <person name="Amillis S."/>
            <person name="Uchima C.A."/>
            <person name="Anderluh G."/>
            <person name="Asadollahi M."/>
            <person name="Askin M."/>
            <person name="Barry K."/>
            <person name="Battaglia E."/>
            <person name="Bayram O."/>
            <person name="Benocci T."/>
            <person name="Braus-Stromeyer S.A."/>
            <person name="Caldana C."/>
            <person name="Canovas D."/>
            <person name="Cerqueira G.C."/>
            <person name="Chen F."/>
            <person name="Chen W."/>
            <person name="Choi C."/>
            <person name="Clum A."/>
            <person name="Dos Santos R.A."/>
            <person name="Damasio A.R."/>
            <person name="Diallinas G."/>
            <person name="Emri T."/>
            <person name="Fekete E."/>
            <person name="Flipphi M."/>
            <person name="Freyberg S."/>
            <person name="Gallo A."/>
            <person name="Gournas C."/>
            <person name="Habgood R."/>
            <person name="Hainaut M."/>
            <person name="Harispe M.L."/>
            <person name="Henrissat B."/>
            <person name="Hilden K.S."/>
            <person name="Hope R."/>
            <person name="Hossain A."/>
            <person name="Karabika E."/>
            <person name="Karaffa L."/>
            <person name="Karanyi Z."/>
            <person name="Krasevec N."/>
            <person name="Kuo A."/>
            <person name="Kusch H."/>
            <person name="LaButti K."/>
            <person name="Lagendijk E.L."/>
            <person name="Lapidus A."/>
            <person name="Levasseur A."/>
            <person name="Lindquist E."/>
            <person name="Lipzen A."/>
            <person name="Logrieco A.F."/>
            <person name="MacCabe A."/>
            <person name="Maekelae M.R."/>
            <person name="Malavazi I."/>
            <person name="Melin P."/>
            <person name="Meyer V."/>
            <person name="Mielnichuk N."/>
            <person name="Miskei M."/>
            <person name="Molnar A.P."/>
            <person name="Mule G."/>
            <person name="Ngan C.Y."/>
            <person name="Orejas M."/>
            <person name="Orosz E."/>
            <person name="Ouedraogo J.P."/>
            <person name="Overkamp K.M."/>
            <person name="Park H.-S."/>
            <person name="Perrone G."/>
            <person name="Piumi F."/>
            <person name="Punt P.J."/>
            <person name="Ram A.F."/>
            <person name="Ramon A."/>
            <person name="Rauscher S."/>
            <person name="Record E."/>
            <person name="Riano-Pachon D.M."/>
            <person name="Robert V."/>
            <person name="Roehrig J."/>
            <person name="Ruller R."/>
            <person name="Salamov A."/>
            <person name="Salih N.S."/>
            <person name="Samson R.A."/>
            <person name="Sandor E."/>
            <person name="Sanguinetti M."/>
            <person name="Schuetze T."/>
            <person name="Sepcic K."/>
            <person name="Shelest E."/>
            <person name="Sherlock G."/>
            <person name="Sophianopoulou V."/>
            <person name="Squina F.M."/>
            <person name="Sun H."/>
            <person name="Susca A."/>
            <person name="Todd R.B."/>
            <person name="Tsang A."/>
            <person name="Unkles S.E."/>
            <person name="van de Wiele N."/>
            <person name="van Rossen-Uffink D."/>
            <person name="Oliveira J.V."/>
            <person name="Vesth T.C."/>
            <person name="Visser J."/>
            <person name="Yu J.-H."/>
            <person name="Zhou M."/>
            <person name="Andersen M.R."/>
            <person name="Archer D.B."/>
            <person name="Baker S.E."/>
            <person name="Benoit I."/>
            <person name="Brakhage A.A."/>
            <person name="Braus G.H."/>
            <person name="Fischer R."/>
            <person name="Frisvad J.C."/>
            <person name="Goldman G.H."/>
            <person name="Houbraken J."/>
            <person name="Oakley B."/>
            <person name="Pocsi I."/>
            <person name="Scazzocchio C."/>
            <person name="Seiboth B."/>
            <person name="vanKuyk P.A."/>
            <person name="Wortman J."/>
            <person name="Dyer P.S."/>
            <person name="Grigoriev I.V."/>
        </authorList>
    </citation>
    <scope>NUCLEOTIDE SEQUENCE [LARGE SCALE GENOMIC DNA]</scope>
    <source>
        <strain evidence="2">CBS 516.65</strain>
    </source>
</reference>
<accession>A0A1L9VSK1</accession>
<evidence type="ECO:0000313" key="2">
    <source>
        <dbReference type="Proteomes" id="UP000184300"/>
    </source>
</evidence>
<evidence type="ECO:0008006" key="3">
    <source>
        <dbReference type="Google" id="ProtNLM"/>
    </source>
</evidence>
<evidence type="ECO:0000313" key="1">
    <source>
        <dbReference type="EMBL" id="OJJ86876.1"/>
    </source>
</evidence>
<dbReference type="RefSeq" id="XP_022403565.1">
    <property type="nucleotide sequence ID" value="XM_022543230.1"/>
</dbReference>
<dbReference type="GeneID" id="34459491"/>
<gene>
    <name evidence="1" type="ORF">ASPGLDRAFT_22956</name>
</gene>
<dbReference type="PANTHER" id="PTHR40780">
    <property type="entry name" value="DUF3669 DOMAIN-CONTAINING PROTEIN"/>
    <property type="match status" value="1"/>
</dbReference>
<dbReference type="Proteomes" id="UP000184300">
    <property type="component" value="Unassembled WGS sequence"/>
</dbReference>
<name>A0A1L9VSK1_ASPGL</name>
<protein>
    <recommendedName>
        <fullName evidence="3">DUF3669 domain-containing protein</fullName>
    </recommendedName>
</protein>
<dbReference type="EMBL" id="KV878891">
    <property type="protein sequence ID" value="OJJ86876.1"/>
    <property type="molecule type" value="Genomic_DNA"/>
</dbReference>
<sequence>MEEQYLPEFHCLGRGSCGSACAESERGSAFKREDGSTSRSSQNDFGVHRRVLESINRLMEIKKTRILPAKRDGFPQIQVPECRNFVPPRDHWWTANVSRFRADYQPCNALESQRIPPFPDATRDLLIQNYRTPENRHQASAHKANHDCLIRPYLGRKYSFHVDQMEDIGLSSHDISFYARTLAEALATLYWIGKVYGNDVEFVLAPPDGQQREDTMSNILDMGMDEEGVRKAVRAY</sequence>